<organism evidence="1 2">
    <name type="scientific">Candidatus Flavonifractor merdigallinarum</name>
    <dbReference type="NCBI Taxonomy" id="2838589"/>
    <lineage>
        <taxon>Bacteria</taxon>
        <taxon>Bacillati</taxon>
        <taxon>Bacillota</taxon>
        <taxon>Clostridia</taxon>
        <taxon>Eubacteriales</taxon>
        <taxon>Oscillospiraceae</taxon>
        <taxon>Flavonifractor</taxon>
    </lineage>
</organism>
<reference evidence="1" key="2">
    <citation type="submission" date="2021-04" db="EMBL/GenBank/DDBJ databases">
        <authorList>
            <person name="Gilroy R."/>
        </authorList>
    </citation>
    <scope>NUCLEOTIDE SEQUENCE</scope>
    <source>
        <strain evidence="1">ChiBcec16_6824</strain>
    </source>
</reference>
<protein>
    <recommendedName>
        <fullName evidence="3">DUF523 domain-containing protein</fullName>
    </recommendedName>
</protein>
<proteinExistence type="predicted"/>
<dbReference type="AlphaFoldDB" id="A0A9D1YA21"/>
<dbReference type="Proteomes" id="UP000823868">
    <property type="component" value="Unassembled WGS sequence"/>
</dbReference>
<sequence length="190" mass="20890">MKQILLVSHCFLNTASKCRGYRLDSIRAEEQLRRDLLHRAVDRGIQLLQLPCPELTLYGLDRWGHTRDQFDNPFFRQHCREQLNPILLQLQAYSAAEDAELLGVLGIDGSPSCGVKYTCTGLWGGDFGGRDVSGVLAQAATAPGPGVLMEVLAEELAQCGLTLPMDGLYAREPERALALLDLGKEEGEHG</sequence>
<dbReference type="NCBIfam" id="NF045597">
    <property type="entry name" value="TudS_rel_CD3072"/>
    <property type="match status" value="1"/>
</dbReference>
<dbReference type="InterPro" id="IPR054648">
    <property type="entry name" value="TudS-rel"/>
</dbReference>
<accession>A0A9D1YA21</accession>
<evidence type="ECO:0000313" key="2">
    <source>
        <dbReference type="Proteomes" id="UP000823868"/>
    </source>
</evidence>
<comment type="caution">
    <text evidence="1">The sequence shown here is derived from an EMBL/GenBank/DDBJ whole genome shotgun (WGS) entry which is preliminary data.</text>
</comment>
<gene>
    <name evidence="1" type="ORF">H9841_11295</name>
</gene>
<reference evidence="1" key="1">
    <citation type="journal article" date="2021" name="PeerJ">
        <title>Extensive microbial diversity within the chicken gut microbiome revealed by metagenomics and culture.</title>
        <authorList>
            <person name="Gilroy R."/>
            <person name="Ravi A."/>
            <person name="Getino M."/>
            <person name="Pursley I."/>
            <person name="Horton D.L."/>
            <person name="Alikhan N.F."/>
            <person name="Baker D."/>
            <person name="Gharbi K."/>
            <person name="Hall N."/>
            <person name="Watson M."/>
            <person name="Adriaenssens E.M."/>
            <person name="Foster-Nyarko E."/>
            <person name="Jarju S."/>
            <person name="Secka A."/>
            <person name="Antonio M."/>
            <person name="Oren A."/>
            <person name="Chaudhuri R.R."/>
            <person name="La Ragione R."/>
            <person name="Hildebrand F."/>
            <person name="Pallen M.J."/>
        </authorList>
    </citation>
    <scope>NUCLEOTIDE SEQUENCE</scope>
    <source>
        <strain evidence="1">ChiBcec16_6824</strain>
    </source>
</reference>
<dbReference type="EMBL" id="DXDX01000204">
    <property type="protein sequence ID" value="HIY22469.1"/>
    <property type="molecule type" value="Genomic_DNA"/>
</dbReference>
<name>A0A9D1YA21_9FIRM</name>
<evidence type="ECO:0000313" key="1">
    <source>
        <dbReference type="EMBL" id="HIY22469.1"/>
    </source>
</evidence>
<evidence type="ECO:0008006" key="3">
    <source>
        <dbReference type="Google" id="ProtNLM"/>
    </source>
</evidence>